<sequence length="235" mass="27331">MDVCNRTTSVEPVLETENFEFEHQFEFQSQFQFEYQCEFNYQFEVQIFFHVLNLPSPRVSSKRQSYVEAKMIAMILLRQTSQFKKFGKRFRIEGPMAIFVYDHRRTHRRKDTEGHFVQEAILNKSVQFFRSSLESELNGTTNILSTKSRRTTIFQRSVQSFSTTTSSENGKTISSNLEGAADPVNELAAVHHEIQFSLAHEPNLIVFQVHVIDVSAEQFPVTFRSPVIYRICPPS</sequence>
<gene>
    <name evidence="1" type="ORF">NTEN_LOCUS16605</name>
</gene>
<organism evidence="1 2">
    <name type="scientific">Nesidiocoris tenuis</name>
    <dbReference type="NCBI Taxonomy" id="355587"/>
    <lineage>
        <taxon>Eukaryota</taxon>
        <taxon>Metazoa</taxon>
        <taxon>Ecdysozoa</taxon>
        <taxon>Arthropoda</taxon>
        <taxon>Hexapoda</taxon>
        <taxon>Insecta</taxon>
        <taxon>Pterygota</taxon>
        <taxon>Neoptera</taxon>
        <taxon>Paraneoptera</taxon>
        <taxon>Hemiptera</taxon>
        <taxon>Heteroptera</taxon>
        <taxon>Panheteroptera</taxon>
        <taxon>Cimicomorpha</taxon>
        <taxon>Miridae</taxon>
        <taxon>Dicyphina</taxon>
        <taxon>Nesidiocoris</taxon>
    </lineage>
</organism>
<dbReference type="AlphaFoldDB" id="A0A6H5H8C1"/>
<dbReference type="Proteomes" id="UP000479000">
    <property type="component" value="Unassembled WGS sequence"/>
</dbReference>
<dbReference type="EMBL" id="CADCXU010024253">
    <property type="protein sequence ID" value="CAB0011698.1"/>
    <property type="molecule type" value="Genomic_DNA"/>
</dbReference>
<evidence type="ECO:0000313" key="1">
    <source>
        <dbReference type="EMBL" id="CAB0011698.1"/>
    </source>
</evidence>
<evidence type="ECO:0000313" key="2">
    <source>
        <dbReference type="Proteomes" id="UP000479000"/>
    </source>
</evidence>
<reference evidence="1 2" key="1">
    <citation type="submission" date="2020-02" db="EMBL/GenBank/DDBJ databases">
        <authorList>
            <person name="Ferguson B K."/>
        </authorList>
    </citation>
    <scope>NUCLEOTIDE SEQUENCE [LARGE SCALE GENOMIC DNA]</scope>
</reference>
<keyword evidence="2" id="KW-1185">Reference proteome</keyword>
<accession>A0A6H5H8C1</accession>
<name>A0A6H5H8C1_9HEMI</name>
<proteinExistence type="predicted"/>
<protein>
    <submittedName>
        <fullName evidence="1">Uncharacterized protein</fullName>
    </submittedName>
</protein>